<dbReference type="SUPFAM" id="SSF51316">
    <property type="entry name" value="Mss4-like"/>
    <property type="match status" value="1"/>
</dbReference>
<accession>K2G1P4</accession>
<dbReference type="InterPro" id="IPR011057">
    <property type="entry name" value="Mss4-like_sf"/>
</dbReference>
<dbReference type="Pfam" id="PF01641">
    <property type="entry name" value="SelR"/>
    <property type="match status" value="1"/>
</dbReference>
<evidence type="ECO:0000256" key="3">
    <source>
        <dbReference type="ARBA" id="ARBA00047806"/>
    </source>
</evidence>
<dbReference type="Pfam" id="PF01625">
    <property type="entry name" value="PMSR"/>
    <property type="match status" value="1"/>
</dbReference>
<proteinExistence type="inferred from homology"/>
<evidence type="ECO:0000256" key="1">
    <source>
        <dbReference type="ARBA" id="ARBA00023002"/>
    </source>
</evidence>
<feature type="domain" description="MsrB" evidence="7">
    <location>
        <begin position="197"/>
        <end position="320"/>
    </location>
</feature>
<dbReference type="EMBL" id="AMFJ01000228">
    <property type="protein sequence ID" value="EKE29108.1"/>
    <property type="molecule type" value="Genomic_DNA"/>
</dbReference>
<keyword evidence="1 6" id="KW-0560">Oxidoreductase</keyword>
<dbReference type="GO" id="GO:0008113">
    <property type="term" value="F:peptide-methionine (S)-S-oxide reductase activity"/>
    <property type="evidence" value="ECO:0007669"/>
    <property type="project" value="UniProtKB-UniRule"/>
</dbReference>
<dbReference type="EC" id="1.8.4.11" evidence="6"/>
<name>K2G1P4_9BACT</name>
<dbReference type="InterPro" id="IPR002569">
    <property type="entry name" value="Met_Sox_Rdtase_MsrA_dom"/>
</dbReference>
<protein>
    <recommendedName>
        <fullName evidence="6">Peptide methionine sulfoxide reductase MsrA</fullName>
        <shortName evidence="6">Protein-methionine-S-oxide reductase</shortName>
        <ecNumber evidence="6">1.8.4.11</ecNumber>
    </recommendedName>
    <alternativeName>
        <fullName evidence="6">Peptide-methionine (S)-S-oxide reductase</fullName>
        <shortName evidence="6">Peptide Met(O) reductase</shortName>
    </alternativeName>
</protein>
<dbReference type="Gene3D" id="2.170.150.20">
    <property type="entry name" value="Peptide methionine sulfoxide reductase"/>
    <property type="match status" value="1"/>
</dbReference>
<dbReference type="PANTHER" id="PTHR43774:SF1">
    <property type="entry name" value="PEPTIDE METHIONINE SULFOXIDE REDUCTASE MSRA 2"/>
    <property type="match status" value="1"/>
</dbReference>
<comment type="catalytic activity">
    <reaction evidence="4">
        <text>L-methionyl-[protein] + [thioredoxin]-disulfide + H2O = L-methionyl-(R)-S-oxide-[protein] + [thioredoxin]-dithiol</text>
        <dbReference type="Rhea" id="RHEA:24164"/>
        <dbReference type="Rhea" id="RHEA-COMP:10698"/>
        <dbReference type="Rhea" id="RHEA-COMP:10700"/>
        <dbReference type="Rhea" id="RHEA-COMP:12313"/>
        <dbReference type="Rhea" id="RHEA-COMP:12314"/>
        <dbReference type="ChEBI" id="CHEBI:15377"/>
        <dbReference type="ChEBI" id="CHEBI:16044"/>
        <dbReference type="ChEBI" id="CHEBI:29950"/>
        <dbReference type="ChEBI" id="CHEBI:45764"/>
        <dbReference type="ChEBI" id="CHEBI:50058"/>
        <dbReference type="EC" id="1.8.4.12"/>
    </reaction>
</comment>
<keyword evidence="2" id="KW-0511">Multifunctional enzyme</keyword>
<dbReference type="InterPro" id="IPR036509">
    <property type="entry name" value="Met_Sox_Rdtase_MsrA_sf"/>
</dbReference>
<comment type="similarity">
    <text evidence="6">Belongs to the MsrA Met sulfoxide reductase family.</text>
</comment>
<dbReference type="AlphaFoldDB" id="K2G1P4"/>
<dbReference type="Gene3D" id="3.30.1060.10">
    <property type="entry name" value="Peptide methionine sulphoxide reductase MsrA"/>
    <property type="match status" value="1"/>
</dbReference>
<dbReference type="GO" id="GO:0033744">
    <property type="term" value="F:L-methionine:thioredoxin-disulfide S-oxidoreductase activity"/>
    <property type="evidence" value="ECO:0007669"/>
    <property type="project" value="RHEA"/>
</dbReference>
<comment type="caution">
    <text evidence="8">The sequence shown here is derived from an EMBL/GenBank/DDBJ whole genome shotgun (WGS) entry which is preliminary data.</text>
</comment>
<dbReference type="PROSITE" id="PS51790">
    <property type="entry name" value="MSRB"/>
    <property type="match status" value="1"/>
</dbReference>
<comment type="catalytic activity">
    <reaction evidence="3 6">
        <text>L-methionyl-[protein] + [thioredoxin]-disulfide + H2O = L-methionyl-(S)-S-oxide-[protein] + [thioredoxin]-dithiol</text>
        <dbReference type="Rhea" id="RHEA:14217"/>
        <dbReference type="Rhea" id="RHEA-COMP:10698"/>
        <dbReference type="Rhea" id="RHEA-COMP:10700"/>
        <dbReference type="Rhea" id="RHEA-COMP:12313"/>
        <dbReference type="Rhea" id="RHEA-COMP:12315"/>
        <dbReference type="ChEBI" id="CHEBI:15377"/>
        <dbReference type="ChEBI" id="CHEBI:16044"/>
        <dbReference type="ChEBI" id="CHEBI:29950"/>
        <dbReference type="ChEBI" id="CHEBI:44120"/>
        <dbReference type="ChEBI" id="CHEBI:50058"/>
        <dbReference type="EC" id="1.8.4.11"/>
    </reaction>
</comment>
<evidence type="ECO:0000256" key="5">
    <source>
        <dbReference type="ARBA" id="ARBA00048782"/>
    </source>
</evidence>
<comment type="catalytic activity">
    <reaction evidence="5 6">
        <text>[thioredoxin]-disulfide + L-methionine + H2O = L-methionine (S)-S-oxide + [thioredoxin]-dithiol</text>
        <dbReference type="Rhea" id="RHEA:19993"/>
        <dbReference type="Rhea" id="RHEA-COMP:10698"/>
        <dbReference type="Rhea" id="RHEA-COMP:10700"/>
        <dbReference type="ChEBI" id="CHEBI:15377"/>
        <dbReference type="ChEBI" id="CHEBI:29950"/>
        <dbReference type="ChEBI" id="CHEBI:50058"/>
        <dbReference type="ChEBI" id="CHEBI:57844"/>
        <dbReference type="ChEBI" id="CHEBI:58772"/>
        <dbReference type="EC" id="1.8.4.11"/>
    </reaction>
</comment>
<dbReference type="NCBIfam" id="TIGR00357">
    <property type="entry name" value="peptide-methionine (R)-S-oxide reductase MsrB"/>
    <property type="match status" value="1"/>
</dbReference>
<evidence type="ECO:0000256" key="2">
    <source>
        <dbReference type="ARBA" id="ARBA00023268"/>
    </source>
</evidence>
<dbReference type="GO" id="GO:0033743">
    <property type="term" value="F:peptide-methionine (R)-S-oxide reductase activity"/>
    <property type="evidence" value="ECO:0007669"/>
    <property type="project" value="UniProtKB-EC"/>
</dbReference>
<reference evidence="8" key="1">
    <citation type="journal article" date="2012" name="Science">
        <title>Fermentation, hydrogen, and sulfur metabolism in multiple uncultivated bacterial phyla.</title>
        <authorList>
            <person name="Wrighton K.C."/>
            <person name="Thomas B.C."/>
            <person name="Sharon I."/>
            <person name="Miller C.S."/>
            <person name="Castelle C.J."/>
            <person name="VerBerkmoes N.C."/>
            <person name="Wilkins M.J."/>
            <person name="Hettich R.L."/>
            <person name="Lipton M.S."/>
            <person name="Williams K.H."/>
            <person name="Long P.E."/>
            <person name="Banfield J.F."/>
        </authorList>
    </citation>
    <scope>NUCLEOTIDE SEQUENCE [LARGE SCALE GENOMIC DNA]</scope>
</reference>
<sequence>MKTEEISTLAWWCFWCLESAFAWLPWVLSTEVWYAWGKEPNPTYEQVLAWNTWHREAMQVVFDPDVISYGEILVQFWSQINPTDEAWQFADRGFSYTTAIWYHSPEQKRVAEESKRRLEDSKKFPMPVVTEIIPYTTFYPAEEYHQKYFRKSAFRYSLYRKWSWRTDFLNKNWSEEAKEYLRWKDAFLAKRYFKPSDKVIKENLDSLSYDVTQNRWTEHAFTSSYEKDWRPWIYVDIVSWEPLFSSKDQYDAWCWWPSFTRPLNSHFIKTADDHSHWMIRTEVRSKYWDSHLGHVFNDWPEEEWWVRFCINWAALRFVPKEKLEEEWYSEYLTLFEESD</sequence>
<comment type="function">
    <text evidence="6">Has an important function as a repair enzyme for proteins that have been inactivated by oxidation. Catalyzes the reversible oxidation-reduction of methionine sulfoxide in proteins to methionine.</text>
</comment>
<dbReference type="SUPFAM" id="SSF55068">
    <property type="entry name" value="Peptide methionine sulfoxide reductase"/>
    <property type="match status" value="1"/>
</dbReference>
<evidence type="ECO:0000256" key="4">
    <source>
        <dbReference type="ARBA" id="ARBA00048488"/>
    </source>
</evidence>
<organism evidence="8">
    <name type="scientific">uncultured bacterium</name>
    <name type="common">gcode 4</name>
    <dbReference type="NCBI Taxonomy" id="1234023"/>
    <lineage>
        <taxon>Bacteria</taxon>
        <taxon>environmental samples</taxon>
    </lineage>
</organism>
<dbReference type="HAMAP" id="MF_01401">
    <property type="entry name" value="MsrA"/>
    <property type="match status" value="1"/>
</dbReference>
<dbReference type="PANTHER" id="PTHR43774">
    <property type="entry name" value="PEPTIDE METHIONINE SULFOXIDE REDUCTASE"/>
    <property type="match status" value="1"/>
</dbReference>
<gene>
    <name evidence="6" type="primary">msrA</name>
    <name evidence="8" type="ORF">ACD_2C00228G0006</name>
</gene>
<dbReference type="InterPro" id="IPR002579">
    <property type="entry name" value="Met_Sox_Rdtase_MsrB_dom"/>
</dbReference>
<evidence type="ECO:0000313" key="8">
    <source>
        <dbReference type="EMBL" id="EKE29108.1"/>
    </source>
</evidence>
<dbReference type="NCBIfam" id="TIGR00401">
    <property type="entry name" value="msrA"/>
    <property type="match status" value="1"/>
</dbReference>
<feature type="active site" evidence="6">
    <location>
        <position position="13"/>
    </location>
</feature>
<evidence type="ECO:0000259" key="7">
    <source>
        <dbReference type="PROSITE" id="PS51790"/>
    </source>
</evidence>
<evidence type="ECO:0000256" key="6">
    <source>
        <dbReference type="HAMAP-Rule" id="MF_01401"/>
    </source>
</evidence>